<evidence type="ECO:0000313" key="2">
    <source>
        <dbReference type="EMBL" id="AJM91715.1"/>
    </source>
</evidence>
<dbReference type="KEGG" id="nid:NPIRD3C_0501"/>
<gene>
    <name evidence="2" type="ORF">NPIRD3C_0501</name>
</gene>
<evidence type="ECO:0000259" key="1">
    <source>
        <dbReference type="SMART" id="SM00507"/>
    </source>
</evidence>
<sequence length="185" mass="21146">MSKLTSKKKAVYLQIIISRDGFKCFYCKQSFVKNNWIYEHLDNNPNHSEVENIVLAHQSCNLKKRNDCDMQIMAMEKLKLNHQVNLSCERESVELEGPTLSPEMDTNMQNFEITEQYITEIIQTDTSIEAKNAINAAAMLCHKKTGSGSTVAIRRYIDMLTSSEGPFMFAKNDEGKKIIIKRSGK</sequence>
<dbReference type="Proteomes" id="UP000032027">
    <property type="component" value="Chromosome"/>
</dbReference>
<keyword evidence="3" id="KW-1185">Reference proteome</keyword>
<proteinExistence type="predicted"/>
<name>A0A0C5BXM0_9ARCH</name>
<dbReference type="Gene3D" id="1.10.30.50">
    <property type="match status" value="1"/>
</dbReference>
<feature type="domain" description="HNH nuclease" evidence="1">
    <location>
        <begin position="11"/>
        <end position="62"/>
    </location>
</feature>
<dbReference type="AlphaFoldDB" id="A0A0C5BXM0"/>
<accession>A0A0C5BXM0</accession>
<evidence type="ECO:0000313" key="3">
    <source>
        <dbReference type="Proteomes" id="UP000032027"/>
    </source>
</evidence>
<dbReference type="InterPro" id="IPR003615">
    <property type="entry name" value="HNH_nuc"/>
</dbReference>
<dbReference type="RefSeq" id="WP_148702685.1">
    <property type="nucleotide sequence ID" value="NZ_CP010868.1"/>
</dbReference>
<dbReference type="HOGENOM" id="CLU_1458140_0_0_2"/>
<protein>
    <recommendedName>
        <fullName evidence="1">HNH nuclease domain-containing protein</fullName>
    </recommendedName>
</protein>
<reference evidence="3" key="1">
    <citation type="submission" date="2015-02" db="EMBL/GenBank/DDBJ databases">
        <title>Characterization of two novel Thaumarchaeota isolated from the Northern Adriatic Sea.</title>
        <authorList>
            <person name="Bayer B."/>
            <person name="Vojvoda J."/>
            <person name="Offre P."/>
            <person name="Srivastava A."/>
            <person name="Elisabeth N."/>
            <person name="Garcia J.A.L."/>
            <person name="Schleper C."/>
            <person name="Herndl G.J."/>
        </authorList>
    </citation>
    <scope>NUCLEOTIDE SEQUENCE [LARGE SCALE GENOMIC DNA]</scope>
    <source>
        <strain evidence="3">D3C</strain>
    </source>
</reference>
<dbReference type="STRING" id="1582439.NPIRD3C_0501"/>
<dbReference type="OrthoDB" id="379711at2157"/>
<dbReference type="GeneID" id="41599662"/>
<dbReference type="PATRIC" id="fig|1582439.9.peg.504"/>
<reference evidence="2 3" key="2">
    <citation type="journal article" date="2016" name="ISME J.">
        <title>Physiological and genomic characterization of two novel marine thaumarchaeal strains indicates niche differentiation.</title>
        <authorList>
            <person name="Bayer B."/>
            <person name="Vojvoda J."/>
            <person name="Offre P."/>
            <person name="Alves R.J."/>
            <person name="Elisabeth N.H."/>
            <person name="Garcia J.A."/>
            <person name="Volland J.M."/>
            <person name="Srivastava A."/>
            <person name="Schleper C."/>
            <person name="Herndl G.J."/>
        </authorList>
    </citation>
    <scope>NUCLEOTIDE SEQUENCE [LARGE SCALE GENOMIC DNA]</scope>
    <source>
        <strain evidence="2 3">D3C</strain>
    </source>
</reference>
<reference evidence="2 3" key="3">
    <citation type="journal article" date="2019" name="Int. J. Syst. Evol. Microbiol.">
        <title>Nitrosopumilus adriaticus sp. nov. and Nitrosopumilus piranensis sp. nov., two ammonia-oxidizing archaea from the Adriatic Sea and members of the class Nitrososphaeria.</title>
        <authorList>
            <person name="Bayer B."/>
            <person name="Vojvoda J."/>
            <person name="Reinthaler T."/>
            <person name="Reyes C."/>
            <person name="Pinto M."/>
            <person name="Herndl G.J."/>
        </authorList>
    </citation>
    <scope>NUCLEOTIDE SEQUENCE [LARGE SCALE GENOMIC DNA]</scope>
    <source>
        <strain evidence="2 3">D3C</strain>
    </source>
</reference>
<dbReference type="EMBL" id="CP010868">
    <property type="protein sequence ID" value="AJM91715.1"/>
    <property type="molecule type" value="Genomic_DNA"/>
</dbReference>
<organism evidence="2 3">
    <name type="scientific">Nitrosopumilus piranensis</name>
    <dbReference type="NCBI Taxonomy" id="1582439"/>
    <lineage>
        <taxon>Archaea</taxon>
        <taxon>Nitrososphaerota</taxon>
        <taxon>Nitrososphaeria</taxon>
        <taxon>Nitrosopumilales</taxon>
        <taxon>Nitrosopumilaceae</taxon>
        <taxon>Nitrosopumilus</taxon>
    </lineage>
</organism>
<dbReference type="SMART" id="SM00507">
    <property type="entry name" value="HNHc"/>
    <property type="match status" value="1"/>
</dbReference>